<evidence type="ECO:0000313" key="2">
    <source>
        <dbReference type="EMBL" id="KKY00709.1"/>
    </source>
</evidence>
<dbReference type="EMBL" id="LBBT01000251">
    <property type="protein sequence ID" value="KKY00709.1"/>
    <property type="molecule type" value="Genomic_DNA"/>
</dbReference>
<feature type="transmembrane region" description="Helical" evidence="1">
    <location>
        <begin position="76"/>
        <end position="95"/>
    </location>
</feature>
<comment type="caution">
    <text evidence="2">The sequence shown here is derived from an EMBL/GenBank/DDBJ whole genome shotgun (WGS) entry which is preliminary data.</text>
</comment>
<evidence type="ECO:0000313" key="3">
    <source>
        <dbReference type="Proteomes" id="UP000034407"/>
    </source>
</evidence>
<evidence type="ECO:0000256" key="1">
    <source>
        <dbReference type="SAM" id="Phobius"/>
    </source>
</evidence>
<accession>A0A0M3DGW9</accession>
<feature type="transmembrane region" description="Helical" evidence="1">
    <location>
        <begin position="115"/>
        <end position="134"/>
    </location>
</feature>
<name>A0A0M3DGW9_9FIRM</name>
<organism evidence="2 3">
    <name type="scientific">Paraclostridium benzoelyticum</name>
    <dbReference type="NCBI Taxonomy" id="1629550"/>
    <lineage>
        <taxon>Bacteria</taxon>
        <taxon>Bacillati</taxon>
        <taxon>Bacillota</taxon>
        <taxon>Clostridia</taxon>
        <taxon>Peptostreptococcales</taxon>
        <taxon>Peptostreptococcaceae</taxon>
        <taxon>Paraclostridium</taxon>
    </lineage>
</organism>
<reference evidence="2 3" key="1">
    <citation type="submission" date="2015-04" db="EMBL/GenBank/DDBJ databases">
        <title>Microcin producing Clostridium sp. JC272T.</title>
        <authorList>
            <person name="Jyothsna T."/>
            <person name="Sasikala C."/>
            <person name="Ramana C."/>
        </authorList>
    </citation>
    <scope>NUCLEOTIDE SEQUENCE [LARGE SCALE GENOMIC DNA]</scope>
    <source>
        <strain evidence="2 3">JC272</strain>
    </source>
</reference>
<feature type="transmembrane region" description="Helical" evidence="1">
    <location>
        <begin position="12"/>
        <end position="34"/>
    </location>
</feature>
<keyword evidence="1" id="KW-0812">Transmembrane</keyword>
<dbReference type="PATRIC" id="fig|1629550.3.peg.1985"/>
<dbReference type="AlphaFoldDB" id="A0A0M3DGW9"/>
<protein>
    <submittedName>
        <fullName evidence="2">Uncharacterized protein</fullName>
    </submittedName>
</protein>
<gene>
    <name evidence="2" type="ORF">VN21_12705</name>
</gene>
<proteinExistence type="predicted"/>
<feature type="transmembrane region" description="Helical" evidence="1">
    <location>
        <begin position="46"/>
        <end position="64"/>
    </location>
</feature>
<dbReference type="RefSeq" id="WP_046823569.1">
    <property type="nucleotide sequence ID" value="NZ_LBBT01000251.1"/>
</dbReference>
<keyword evidence="3" id="KW-1185">Reference proteome</keyword>
<dbReference type="Proteomes" id="UP000034407">
    <property type="component" value="Unassembled WGS sequence"/>
</dbReference>
<keyword evidence="1" id="KW-0472">Membrane</keyword>
<sequence length="172" mass="19984">MGEKQNSSMIKSLSIIIAVLFSIEIVTYTMVYVNLKSNSNNVTKDIMFFIIPPIVYMMAFYISFKSIEDEENSIFSTLLSILAAWTPFFLVPTFIDNSLLETLFTNLEIVTLLPKISIAIGVISTLKGIGAYTIKSKKEKEARRERELQIKRERRELYNQELLKHKNRRRNY</sequence>
<keyword evidence="1" id="KW-1133">Transmembrane helix</keyword>